<gene>
    <name evidence="2" type="ORF">OCTVUL_1B029502</name>
</gene>
<reference evidence="2" key="1">
    <citation type="submission" date="2023-08" db="EMBL/GenBank/DDBJ databases">
        <authorList>
            <person name="Alioto T."/>
            <person name="Alioto T."/>
            <person name="Gomez Garrido J."/>
        </authorList>
    </citation>
    <scope>NUCLEOTIDE SEQUENCE</scope>
</reference>
<accession>A0AA36B3R8</accession>
<sequence length="221" mass="26021">MLAESCRLIRGILYFSYNDSGSCLSQNKAKPVSIHPLLDVVSVTSLQAPIAYNKHHMCMLSRPLLPPHCFFHSLSLYLSLSLSYALLIFFIASFTFPRFNIYFLSPFSLSQSFLFIFYQLYPYLPFSLSLSLPHTLVFCLLSVLPCFSRFSFYFLSFIYSFSRIYLLFRKLLHYFFSYFNFSPLYLFRFLLLIKKTKSHIFQLSFFLLSFHLSFSYPLSIS</sequence>
<dbReference type="Proteomes" id="UP001162480">
    <property type="component" value="Chromosome 7"/>
</dbReference>
<keyword evidence="3" id="KW-1185">Reference proteome</keyword>
<keyword evidence="1" id="KW-1133">Transmembrane helix</keyword>
<protein>
    <submittedName>
        <fullName evidence="2">Uncharacterized protein</fullName>
    </submittedName>
</protein>
<evidence type="ECO:0000313" key="3">
    <source>
        <dbReference type="Proteomes" id="UP001162480"/>
    </source>
</evidence>
<keyword evidence="1" id="KW-0812">Transmembrane</keyword>
<evidence type="ECO:0000256" key="1">
    <source>
        <dbReference type="SAM" id="Phobius"/>
    </source>
</evidence>
<proteinExistence type="predicted"/>
<feature type="transmembrane region" description="Helical" evidence="1">
    <location>
        <begin position="70"/>
        <end position="92"/>
    </location>
</feature>
<feature type="transmembrane region" description="Helical" evidence="1">
    <location>
        <begin position="200"/>
        <end position="218"/>
    </location>
</feature>
<evidence type="ECO:0000313" key="2">
    <source>
        <dbReference type="EMBL" id="CAI9726107.1"/>
    </source>
</evidence>
<feature type="transmembrane region" description="Helical" evidence="1">
    <location>
        <begin position="174"/>
        <end position="193"/>
    </location>
</feature>
<keyword evidence="1" id="KW-0472">Membrane</keyword>
<name>A0AA36B3R8_OCTVU</name>
<organism evidence="2 3">
    <name type="scientific">Octopus vulgaris</name>
    <name type="common">Common octopus</name>
    <dbReference type="NCBI Taxonomy" id="6645"/>
    <lineage>
        <taxon>Eukaryota</taxon>
        <taxon>Metazoa</taxon>
        <taxon>Spiralia</taxon>
        <taxon>Lophotrochozoa</taxon>
        <taxon>Mollusca</taxon>
        <taxon>Cephalopoda</taxon>
        <taxon>Coleoidea</taxon>
        <taxon>Octopodiformes</taxon>
        <taxon>Octopoda</taxon>
        <taxon>Incirrata</taxon>
        <taxon>Octopodidae</taxon>
        <taxon>Octopus</taxon>
    </lineage>
</organism>
<dbReference type="EMBL" id="OX597820">
    <property type="protein sequence ID" value="CAI9726107.1"/>
    <property type="molecule type" value="Genomic_DNA"/>
</dbReference>
<dbReference type="AlphaFoldDB" id="A0AA36B3R8"/>
<feature type="transmembrane region" description="Helical" evidence="1">
    <location>
        <begin position="99"/>
        <end position="118"/>
    </location>
</feature>